<proteinExistence type="predicted"/>
<dbReference type="RefSeq" id="XP_017028688.1">
    <property type="nucleotide sequence ID" value="XM_017173199.3"/>
</dbReference>
<accession>A0A6P4J2G0</accession>
<dbReference type="AlphaFoldDB" id="A0A6P4J2G0"/>
<feature type="signal peptide" evidence="1">
    <location>
        <begin position="1"/>
        <end position="18"/>
    </location>
</feature>
<dbReference type="Proteomes" id="UP001652661">
    <property type="component" value="Chromosome 3L"/>
</dbReference>
<evidence type="ECO:0008006" key="4">
    <source>
        <dbReference type="Google" id="ProtNLM"/>
    </source>
</evidence>
<dbReference type="OrthoDB" id="88467at2759"/>
<reference evidence="3" key="1">
    <citation type="submission" date="2025-08" db="UniProtKB">
        <authorList>
            <consortium name="RefSeq"/>
        </authorList>
    </citation>
    <scope>IDENTIFICATION</scope>
    <source>
        <strain evidence="3">14028-0561.14</strain>
        <tissue evidence="3">Whole fly</tissue>
    </source>
</reference>
<gene>
    <name evidence="3" type="primary">LOC108079020</name>
</gene>
<feature type="chain" id="PRO_5028129725" description="Kazal-like domain-containing protein" evidence="1">
    <location>
        <begin position="19"/>
        <end position="81"/>
    </location>
</feature>
<name>A0A6P4J2G0_DROKI</name>
<keyword evidence="2" id="KW-1185">Reference proteome</keyword>
<keyword evidence="1" id="KW-0732">Signal</keyword>
<organism evidence="2 3">
    <name type="scientific">Drosophila kikkawai</name>
    <name type="common">Fruit fly</name>
    <dbReference type="NCBI Taxonomy" id="30033"/>
    <lineage>
        <taxon>Eukaryota</taxon>
        <taxon>Metazoa</taxon>
        <taxon>Ecdysozoa</taxon>
        <taxon>Arthropoda</taxon>
        <taxon>Hexapoda</taxon>
        <taxon>Insecta</taxon>
        <taxon>Pterygota</taxon>
        <taxon>Neoptera</taxon>
        <taxon>Endopterygota</taxon>
        <taxon>Diptera</taxon>
        <taxon>Brachycera</taxon>
        <taxon>Muscomorpha</taxon>
        <taxon>Ephydroidea</taxon>
        <taxon>Drosophilidae</taxon>
        <taxon>Drosophila</taxon>
        <taxon>Sophophora</taxon>
    </lineage>
</organism>
<evidence type="ECO:0000313" key="2">
    <source>
        <dbReference type="Proteomes" id="UP001652661"/>
    </source>
</evidence>
<sequence length="81" mass="9195">MLWLLIWDILLSLTLTASMPVIDTGSACKAMATCDPFLPICATATNEHQFFYSHCEMLRDICLTGKDWKSDYLSHCNVHKL</sequence>
<evidence type="ECO:0000313" key="3">
    <source>
        <dbReference type="RefSeq" id="XP_017028688.1"/>
    </source>
</evidence>
<evidence type="ECO:0000256" key="1">
    <source>
        <dbReference type="SAM" id="SignalP"/>
    </source>
</evidence>
<protein>
    <recommendedName>
        <fullName evidence="4">Kazal-like domain-containing protein</fullName>
    </recommendedName>
</protein>
<dbReference type="OMA" id="HQFFYSH"/>
<dbReference type="GeneID" id="108079020"/>